<accession>A0ABS0D4F5</accession>
<proteinExistence type="predicted"/>
<name>A0ABS0D4F5_9NOCA</name>
<dbReference type="Proteomes" id="UP000702209">
    <property type="component" value="Unassembled WGS sequence"/>
</dbReference>
<gene>
    <name evidence="1" type="ORF">IU459_35985</name>
</gene>
<dbReference type="RefSeq" id="WP_195134063.1">
    <property type="nucleotide sequence ID" value="NZ_JADLQX010000071.1"/>
</dbReference>
<organism evidence="1 2">
    <name type="scientific">Nocardia amamiensis</name>
    <dbReference type="NCBI Taxonomy" id="404578"/>
    <lineage>
        <taxon>Bacteria</taxon>
        <taxon>Bacillati</taxon>
        <taxon>Actinomycetota</taxon>
        <taxon>Actinomycetes</taxon>
        <taxon>Mycobacteriales</taxon>
        <taxon>Nocardiaceae</taxon>
        <taxon>Nocardia</taxon>
    </lineage>
</organism>
<comment type="caution">
    <text evidence="1">The sequence shown here is derived from an EMBL/GenBank/DDBJ whole genome shotgun (WGS) entry which is preliminary data.</text>
</comment>
<evidence type="ECO:0008006" key="3">
    <source>
        <dbReference type="Google" id="ProtNLM"/>
    </source>
</evidence>
<protein>
    <recommendedName>
        <fullName evidence="3">PE domain-containing protein</fullName>
    </recommendedName>
</protein>
<evidence type="ECO:0000313" key="1">
    <source>
        <dbReference type="EMBL" id="MBF6302882.1"/>
    </source>
</evidence>
<evidence type="ECO:0000313" key="2">
    <source>
        <dbReference type="Proteomes" id="UP000702209"/>
    </source>
</evidence>
<keyword evidence="2" id="KW-1185">Reference proteome</keyword>
<reference evidence="1 2" key="1">
    <citation type="submission" date="2020-10" db="EMBL/GenBank/DDBJ databases">
        <title>Identification of Nocardia species via Next-generation sequencing and recognition of intraspecies genetic diversity.</title>
        <authorList>
            <person name="Li P."/>
            <person name="Li P."/>
            <person name="Lu B."/>
        </authorList>
    </citation>
    <scope>NUCLEOTIDE SEQUENCE [LARGE SCALE GENOMIC DNA]</scope>
    <source>
        <strain evidence="1 2">BJ06-0157</strain>
    </source>
</reference>
<sequence length="98" mass="11158">MFNVDPARMRDLANDVRTNADALAGKAPIALDSRKEVRPNMYRSNFATKIEEVLQAMDTVLGYHVRRLRDSCDEIDRQAAVYEMVDQHRAAGLNRHGQ</sequence>
<dbReference type="EMBL" id="JADLQX010000071">
    <property type="protein sequence ID" value="MBF6302882.1"/>
    <property type="molecule type" value="Genomic_DNA"/>
</dbReference>